<organism evidence="3 4">
    <name type="scientific">Actinomadura rugatobispora</name>
    <dbReference type="NCBI Taxonomy" id="1994"/>
    <lineage>
        <taxon>Bacteria</taxon>
        <taxon>Bacillati</taxon>
        <taxon>Actinomycetota</taxon>
        <taxon>Actinomycetes</taxon>
        <taxon>Streptosporangiales</taxon>
        <taxon>Thermomonosporaceae</taxon>
        <taxon>Actinomadura</taxon>
    </lineage>
</organism>
<dbReference type="GO" id="GO:0016787">
    <property type="term" value="F:hydrolase activity"/>
    <property type="evidence" value="ECO:0007669"/>
    <property type="project" value="UniProtKB-KW"/>
</dbReference>
<feature type="domain" description="Thioesterase" evidence="2">
    <location>
        <begin position="41"/>
        <end position="117"/>
    </location>
</feature>
<comment type="caution">
    <text evidence="3">The sequence shown here is derived from an EMBL/GenBank/DDBJ whole genome shotgun (WGS) entry which is preliminary data.</text>
</comment>
<protein>
    <submittedName>
        <fullName evidence="3">PaaI family thioesterase</fullName>
        <ecNumber evidence="3">3.1.2.-</ecNumber>
    </submittedName>
</protein>
<dbReference type="PANTHER" id="PTHR43240:SF8">
    <property type="entry name" value="PHENYLACETIC ACID DEGRADATION-RELATED PROTEIN"/>
    <property type="match status" value="1"/>
</dbReference>
<dbReference type="RefSeq" id="WP_378287891.1">
    <property type="nucleotide sequence ID" value="NZ_JBHSON010000077.1"/>
</dbReference>
<dbReference type="SUPFAM" id="SSF54637">
    <property type="entry name" value="Thioesterase/thiol ester dehydrase-isomerase"/>
    <property type="match status" value="1"/>
</dbReference>
<dbReference type="InterPro" id="IPR029069">
    <property type="entry name" value="HotDog_dom_sf"/>
</dbReference>
<evidence type="ECO:0000259" key="2">
    <source>
        <dbReference type="Pfam" id="PF03061"/>
    </source>
</evidence>
<dbReference type="CDD" id="cd03443">
    <property type="entry name" value="PaaI_thioesterase"/>
    <property type="match status" value="1"/>
</dbReference>
<gene>
    <name evidence="3" type="ORF">ACFPZN_40505</name>
</gene>
<keyword evidence="1 3" id="KW-0378">Hydrolase</keyword>
<evidence type="ECO:0000313" key="4">
    <source>
        <dbReference type="Proteomes" id="UP001596074"/>
    </source>
</evidence>
<dbReference type="EC" id="3.1.2.-" evidence="3"/>
<evidence type="ECO:0000256" key="1">
    <source>
        <dbReference type="ARBA" id="ARBA00022801"/>
    </source>
</evidence>
<dbReference type="Proteomes" id="UP001596074">
    <property type="component" value="Unassembled WGS sequence"/>
</dbReference>
<accession>A0ABW1ACE5</accession>
<evidence type="ECO:0000313" key="3">
    <source>
        <dbReference type="EMBL" id="MFC5751929.1"/>
    </source>
</evidence>
<keyword evidence="4" id="KW-1185">Reference proteome</keyword>
<dbReference type="Gene3D" id="3.10.129.10">
    <property type="entry name" value="Hotdog Thioesterase"/>
    <property type="match status" value="1"/>
</dbReference>
<dbReference type="PANTHER" id="PTHR43240">
    <property type="entry name" value="1,4-DIHYDROXY-2-NAPHTHOYL-COA THIOESTERASE 1"/>
    <property type="match status" value="1"/>
</dbReference>
<dbReference type="Pfam" id="PF03061">
    <property type="entry name" value="4HBT"/>
    <property type="match status" value="1"/>
</dbReference>
<dbReference type="EMBL" id="JBHSON010000077">
    <property type="protein sequence ID" value="MFC5751929.1"/>
    <property type="molecule type" value="Genomic_DNA"/>
</dbReference>
<dbReference type="InterPro" id="IPR006683">
    <property type="entry name" value="Thioestr_dom"/>
</dbReference>
<reference evidence="4" key="1">
    <citation type="journal article" date="2019" name="Int. J. Syst. Evol. Microbiol.">
        <title>The Global Catalogue of Microorganisms (GCM) 10K type strain sequencing project: providing services to taxonomists for standard genome sequencing and annotation.</title>
        <authorList>
            <consortium name="The Broad Institute Genomics Platform"/>
            <consortium name="The Broad Institute Genome Sequencing Center for Infectious Disease"/>
            <person name="Wu L."/>
            <person name="Ma J."/>
        </authorList>
    </citation>
    <scope>NUCLEOTIDE SEQUENCE [LARGE SCALE GENOMIC DNA]</scope>
    <source>
        <strain evidence="4">KCTC 42087</strain>
    </source>
</reference>
<dbReference type="NCBIfam" id="TIGR00369">
    <property type="entry name" value="unchar_dom_1"/>
    <property type="match status" value="1"/>
</dbReference>
<name>A0ABW1ACE5_9ACTN</name>
<dbReference type="InterPro" id="IPR003736">
    <property type="entry name" value="PAAI_dom"/>
</dbReference>
<sequence length="129" mass="13636">MSDGLVETMPFARELGVEIDTAGAEEVTGRLAWAPERCTAGGAMHGGALMALADSLGAVCAFLNLPEGASTTTLESKTNFFRGVREGEVRRVSRPLHTGRRFIVVQTDLYGGDGRRVAQVTQTQAVLAG</sequence>
<proteinExistence type="predicted"/>